<dbReference type="Proteomes" id="UP000663292">
    <property type="component" value="Chromosome"/>
</dbReference>
<protein>
    <submittedName>
        <fullName evidence="3">Alpha/beta superfamily hydrolase</fullName>
    </submittedName>
</protein>
<keyword evidence="1" id="KW-0812">Transmembrane</keyword>
<reference evidence="3 4" key="1">
    <citation type="submission" date="2020-11" db="EMBL/GenBank/DDBJ databases">
        <title>Carbohydrate-dependent, anaerobic sulfur respiration: A novel catabolism in halophilic archaea.</title>
        <authorList>
            <person name="Sorokin D.Y."/>
            <person name="Messina E."/>
            <person name="Smedile F."/>
            <person name="La Cono V."/>
            <person name="Hallsworth J.E."/>
            <person name="Yakimov M.M."/>
        </authorList>
    </citation>
    <scope>NUCLEOTIDE SEQUENCE [LARGE SCALE GENOMIC DNA]</scope>
    <source>
        <strain evidence="3 4">HSR-Est</strain>
    </source>
</reference>
<dbReference type="SUPFAM" id="SSF53474">
    <property type="entry name" value="alpha/beta-Hydrolases"/>
    <property type="match status" value="1"/>
</dbReference>
<organism evidence="3 4">
    <name type="scientific">Halapricum desulfuricans</name>
    <dbReference type="NCBI Taxonomy" id="2841257"/>
    <lineage>
        <taxon>Archaea</taxon>
        <taxon>Methanobacteriati</taxon>
        <taxon>Methanobacteriota</taxon>
        <taxon>Stenosarchaea group</taxon>
        <taxon>Halobacteria</taxon>
        <taxon>Halobacteriales</taxon>
        <taxon>Haloarculaceae</taxon>
        <taxon>Halapricum</taxon>
    </lineage>
</organism>
<dbReference type="GeneID" id="68856718"/>
<sequence>MGRVRTWLARNRERLAVWTLVVVLLAILGVLLYFGTPFHGSEASIQAAQADDRIDFEQRGGDYVLSPASGTSEVGLVFYPGARVHPDAYLSSLSPLVTEANVTVVITKMPLNLAVLEQGAAADVIGQHDVEQWYVGGHSLGGAMACRYADENPEQVTGVVLFGSYCDRSISDSGLRALSVVGKQDTVLDWNSYENSKGNLPASATIRELEGVNHTQFGSYTGQPGDEPSGTTYAVAHRRLANVTVPWFRQAKTPLRASAG</sequence>
<keyword evidence="1" id="KW-1133">Transmembrane helix</keyword>
<dbReference type="RefSeq" id="WP_229121600.1">
    <property type="nucleotide sequence ID" value="NZ_CP064791.1"/>
</dbReference>
<dbReference type="InterPro" id="IPR029059">
    <property type="entry name" value="AB_hydrolase_5"/>
</dbReference>
<evidence type="ECO:0000256" key="1">
    <source>
        <dbReference type="SAM" id="Phobius"/>
    </source>
</evidence>
<accession>A0A897NLL9</accession>
<evidence type="ECO:0000259" key="2">
    <source>
        <dbReference type="Pfam" id="PF12695"/>
    </source>
</evidence>
<dbReference type="EMBL" id="CP064791">
    <property type="protein sequence ID" value="QSG13637.1"/>
    <property type="molecule type" value="Genomic_DNA"/>
</dbReference>
<dbReference type="AlphaFoldDB" id="A0A897NLL9"/>
<evidence type="ECO:0000313" key="3">
    <source>
        <dbReference type="EMBL" id="QSG13637.1"/>
    </source>
</evidence>
<proteinExistence type="predicted"/>
<dbReference type="InterPro" id="IPR029058">
    <property type="entry name" value="AB_hydrolase_fold"/>
</dbReference>
<dbReference type="Pfam" id="PF12695">
    <property type="entry name" value="Abhydrolase_5"/>
    <property type="match status" value="1"/>
</dbReference>
<keyword evidence="3" id="KW-0378">Hydrolase</keyword>
<feature type="transmembrane region" description="Helical" evidence="1">
    <location>
        <begin position="15"/>
        <end position="35"/>
    </location>
</feature>
<name>A0A897NLL9_9EURY</name>
<gene>
    <name evidence="3" type="primary">mhpC</name>
    <name evidence="3" type="ORF">HSEST_0074</name>
</gene>
<evidence type="ECO:0000313" key="4">
    <source>
        <dbReference type="Proteomes" id="UP000663292"/>
    </source>
</evidence>
<dbReference type="GO" id="GO:0016787">
    <property type="term" value="F:hydrolase activity"/>
    <property type="evidence" value="ECO:0007669"/>
    <property type="project" value="UniProtKB-KW"/>
</dbReference>
<keyword evidence="1" id="KW-0472">Membrane</keyword>
<keyword evidence="4" id="KW-1185">Reference proteome</keyword>
<feature type="domain" description="Alpha/beta hydrolase fold-5" evidence="2">
    <location>
        <begin position="75"/>
        <end position="230"/>
    </location>
</feature>
<dbReference type="Gene3D" id="3.40.50.1820">
    <property type="entry name" value="alpha/beta hydrolase"/>
    <property type="match status" value="1"/>
</dbReference>